<dbReference type="RefSeq" id="WP_057932115.1">
    <property type="nucleotide sequence ID" value="NZ_LMZQ01000005.1"/>
</dbReference>
<dbReference type="GO" id="GO:0006508">
    <property type="term" value="P:proteolysis"/>
    <property type="evidence" value="ECO:0007669"/>
    <property type="project" value="InterPro"/>
</dbReference>
<organism evidence="3 4">
    <name type="scientific">Pedobacter ginsenosidimutans</name>
    <dbReference type="NCBI Taxonomy" id="687842"/>
    <lineage>
        <taxon>Bacteria</taxon>
        <taxon>Pseudomonadati</taxon>
        <taxon>Bacteroidota</taxon>
        <taxon>Sphingobacteriia</taxon>
        <taxon>Sphingobacteriales</taxon>
        <taxon>Sphingobacteriaceae</taxon>
        <taxon>Pedobacter</taxon>
    </lineage>
</organism>
<evidence type="ECO:0000259" key="2">
    <source>
        <dbReference type="Pfam" id="PF03572"/>
    </source>
</evidence>
<dbReference type="SUPFAM" id="SSF52096">
    <property type="entry name" value="ClpP/crotonase"/>
    <property type="match status" value="1"/>
</dbReference>
<feature type="domain" description="Tail specific protease" evidence="2">
    <location>
        <begin position="246"/>
        <end position="453"/>
    </location>
</feature>
<dbReference type="GO" id="GO:0030288">
    <property type="term" value="C:outer membrane-bounded periplasmic space"/>
    <property type="evidence" value="ECO:0007669"/>
    <property type="project" value="TreeGrafter"/>
</dbReference>
<dbReference type="PANTHER" id="PTHR32060:SF30">
    <property type="entry name" value="CARBOXY-TERMINAL PROCESSING PROTEASE CTPA"/>
    <property type="match status" value="1"/>
</dbReference>
<dbReference type="Pfam" id="PF03572">
    <property type="entry name" value="Peptidase_S41"/>
    <property type="match status" value="1"/>
</dbReference>
<dbReference type="AlphaFoldDB" id="A0A0T5VRE6"/>
<sequence length="470" mass="54466">MKNIILSVLLFFSFNNLWAQNCNCSDNFRYLTNRITKNYVGFKDKITIKNQQQFQKFTDSLQKVADRSNAYKCLNLGREWLAFFKDKHISFGMEFDKLNPDSVRHFFSMEEKTSWTENVFKSYLAQNKESIDSIEGIWSFGIYEVGIIKDIKPNQFIGFILKADSIRWMPQQIKFKLIKKDSQYQTMFFNGGDHSEQHPILLKNGDTLNFGIFGKWIKSPKTKQKTLQPITVNNSAPSFSILDQKTSLIKLPSFNSKYKTQIDSLILKNKHQIDRTEHLILDVRDNSGGSTKCFEKLLPYLYTNPIKVDGGIVLATEDNIRDCYEIDYPNISKQSKIEMKNDVKKLRAHLEEHYLLYKEYRIKFSKVLKNPSRVSIIINENTASSAELFILRAEQSKKVVLYGSNTSGAVDYGETVLIKLPCNFYSLSYPASKSLHSVKRPLDNVGITPNVKIPSDTTNWVEFVRTYFFK</sequence>
<reference evidence="3 4" key="1">
    <citation type="submission" date="2015-11" db="EMBL/GenBank/DDBJ databases">
        <title>Sequence of Pedobacter ginsenosidimutans.</title>
        <authorList>
            <person name="Carson E."/>
            <person name="Keyser V."/>
            <person name="Newman J."/>
            <person name="Miller J."/>
        </authorList>
    </citation>
    <scope>NUCLEOTIDE SEQUENCE [LARGE SCALE GENOMIC DNA]</scope>
    <source>
        <strain evidence="3 4">KACC 14530</strain>
    </source>
</reference>
<evidence type="ECO:0000256" key="1">
    <source>
        <dbReference type="SAM" id="SignalP"/>
    </source>
</evidence>
<dbReference type="InterPro" id="IPR029045">
    <property type="entry name" value="ClpP/crotonase-like_dom_sf"/>
</dbReference>
<evidence type="ECO:0000313" key="4">
    <source>
        <dbReference type="Proteomes" id="UP000051950"/>
    </source>
</evidence>
<comment type="caution">
    <text evidence="3">The sequence shown here is derived from an EMBL/GenBank/DDBJ whole genome shotgun (WGS) entry which is preliminary data.</text>
</comment>
<dbReference type="InterPro" id="IPR005151">
    <property type="entry name" value="Tail-specific_protease"/>
</dbReference>
<dbReference type="PANTHER" id="PTHR32060">
    <property type="entry name" value="TAIL-SPECIFIC PROTEASE"/>
    <property type="match status" value="1"/>
</dbReference>
<feature type="chain" id="PRO_5006665622" description="Tail specific protease domain-containing protein" evidence="1">
    <location>
        <begin position="20"/>
        <end position="470"/>
    </location>
</feature>
<keyword evidence="1" id="KW-0732">Signal</keyword>
<dbReference type="GO" id="GO:0007165">
    <property type="term" value="P:signal transduction"/>
    <property type="evidence" value="ECO:0007669"/>
    <property type="project" value="TreeGrafter"/>
</dbReference>
<proteinExistence type="predicted"/>
<dbReference type="GO" id="GO:0004175">
    <property type="term" value="F:endopeptidase activity"/>
    <property type="evidence" value="ECO:0007669"/>
    <property type="project" value="TreeGrafter"/>
</dbReference>
<dbReference type="STRING" id="687842.ASU31_09585"/>
<dbReference type="OrthoDB" id="2327485at2"/>
<protein>
    <recommendedName>
        <fullName evidence="2">Tail specific protease domain-containing protein</fullName>
    </recommendedName>
</protein>
<dbReference type="GO" id="GO:0008236">
    <property type="term" value="F:serine-type peptidase activity"/>
    <property type="evidence" value="ECO:0007669"/>
    <property type="project" value="InterPro"/>
</dbReference>
<dbReference type="EMBL" id="LMZQ01000005">
    <property type="protein sequence ID" value="KRT16408.1"/>
    <property type="molecule type" value="Genomic_DNA"/>
</dbReference>
<keyword evidence="4" id="KW-1185">Reference proteome</keyword>
<name>A0A0T5VRE6_9SPHI</name>
<evidence type="ECO:0000313" key="3">
    <source>
        <dbReference type="EMBL" id="KRT16408.1"/>
    </source>
</evidence>
<dbReference type="Gene3D" id="3.90.226.10">
    <property type="entry name" value="2-enoyl-CoA Hydratase, Chain A, domain 1"/>
    <property type="match status" value="1"/>
</dbReference>
<dbReference type="Proteomes" id="UP000051950">
    <property type="component" value="Unassembled WGS sequence"/>
</dbReference>
<accession>A0A0T5VRE6</accession>
<gene>
    <name evidence="3" type="ORF">ASU31_09585</name>
</gene>
<feature type="signal peptide" evidence="1">
    <location>
        <begin position="1"/>
        <end position="19"/>
    </location>
</feature>